<evidence type="ECO:0000313" key="12">
    <source>
        <dbReference type="Proteomes" id="UP001249851"/>
    </source>
</evidence>
<keyword evidence="12" id="KW-1185">Reference proteome</keyword>
<proteinExistence type="predicted"/>
<dbReference type="Gene3D" id="1.20.1070.10">
    <property type="entry name" value="Rhodopsin 7-helix transmembrane proteins"/>
    <property type="match status" value="1"/>
</dbReference>
<dbReference type="GO" id="GO:0004930">
    <property type="term" value="F:G protein-coupled receptor activity"/>
    <property type="evidence" value="ECO:0007669"/>
    <property type="project" value="UniProtKB-KW"/>
</dbReference>
<evidence type="ECO:0000256" key="1">
    <source>
        <dbReference type="ARBA" id="ARBA00004141"/>
    </source>
</evidence>
<dbReference type="CDD" id="cd00637">
    <property type="entry name" value="7tm_classA_rhodopsin-like"/>
    <property type="match status" value="1"/>
</dbReference>
<keyword evidence="6" id="KW-0675">Receptor</keyword>
<feature type="transmembrane region" description="Helical" evidence="9">
    <location>
        <begin position="26"/>
        <end position="46"/>
    </location>
</feature>
<feature type="domain" description="G-protein coupled receptors family 1 profile" evidence="10">
    <location>
        <begin position="1"/>
        <end position="222"/>
    </location>
</feature>
<evidence type="ECO:0000256" key="8">
    <source>
        <dbReference type="SAM" id="MobiDB-lite"/>
    </source>
</evidence>
<dbReference type="PROSITE" id="PS50262">
    <property type="entry name" value="G_PROTEIN_RECEP_F1_2"/>
    <property type="match status" value="1"/>
</dbReference>
<feature type="transmembrane region" description="Helical" evidence="9">
    <location>
        <begin position="170"/>
        <end position="191"/>
    </location>
</feature>
<dbReference type="Pfam" id="PF00001">
    <property type="entry name" value="7tm_1"/>
    <property type="match status" value="1"/>
</dbReference>
<evidence type="ECO:0000256" key="2">
    <source>
        <dbReference type="ARBA" id="ARBA00022692"/>
    </source>
</evidence>
<dbReference type="EMBL" id="JARQWQ010000005">
    <property type="protein sequence ID" value="KAK2571937.1"/>
    <property type="molecule type" value="Genomic_DNA"/>
</dbReference>
<organism evidence="11 12">
    <name type="scientific">Acropora cervicornis</name>
    <name type="common">Staghorn coral</name>
    <dbReference type="NCBI Taxonomy" id="6130"/>
    <lineage>
        <taxon>Eukaryota</taxon>
        <taxon>Metazoa</taxon>
        <taxon>Cnidaria</taxon>
        <taxon>Anthozoa</taxon>
        <taxon>Hexacorallia</taxon>
        <taxon>Scleractinia</taxon>
        <taxon>Astrocoeniina</taxon>
        <taxon>Acroporidae</taxon>
        <taxon>Acropora</taxon>
    </lineage>
</organism>
<protein>
    <submittedName>
        <fullName evidence="11">Rhodopsin</fullName>
    </submittedName>
</protein>
<dbReference type="InterPro" id="IPR050125">
    <property type="entry name" value="GPCR_opsins"/>
</dbReference>
<reference evidence="11" key="1">
    <citation type="journal article" date="2023" name="G3 (Bethesda)">
        <title>Whole genome assembly and annotation of the endangered Caribbean coral Acropora cervicornis.</title>
        <authorList>
            <person name="Selwyn J.D."/>
            <person name="Vollmer S.V."/>
        </authorList>
    </citation>
    <scope>NUCLEOTIDE SEQUENCE</scope>
    <source>
        <strain evidence="11">K2</strain>
    </source>
</reference>
<evidence type="ECO:0000313" key="11">
    <source>
        <dbReference type="EMBL" id="KAK2571937.1"/>
    </source>
</evidence>
<accession>A0AAD9VFC8</accession>
<feature type="region of interest" description="Disordered" evidence="8">
    <location>
        <begin position="246"/>
        <end position="278"/>
    </location>
</feature>
<dbReference type="GO" id="GO:0016020">
    <property type="term" value="C:membrane"/>
    <property type="evidence" value="ECO:0007669"/>
    <property type="project" value="UniProtKB-SubCell"/>
</dbReference>
<dbReference type="AlphaFoldDB" id="A0AAD9VFC8"/>
<keyword evidence="7" id="KW-0807">Transducer</keyword>
<sequence length="278" mass="31993">MPFVCGVLITGKWVFGDVVCKFHAFFSLFVIYVSPVTMCLTAINRYVRMCKRDEQYRKWFSKKKSLAFLASLWTLVALYVTVPRFAGFQLHQFIPGYAQCSIEHQTDVGKTIHYAIVLVLFFLTPLIATLISYRKVAKVIRQHKQATSATILREANEGISRHEIKVSKSLFAVVFTFMVCWIPFWIIVVLRRFFLVATTPRNVELLCMFLLYFSNTVNPFVYAGMNPSFRREFRKLVLCDRKRRASVLPSGGGQKTEEESKPSVVSDRVPPAKPLRHS</sequence>
<dbReference type="InterPro" id="IPR000276">
    <property type="entry name" value="GPCR_Rhodpsn"/>
</dbReference>
<evidence type="ECO:0000256" key="6">
    <source>
        <dbReference type="ARBA" id="ARBA00023170"/>
    </source>
</evidence>
<evidence type="ECO:0000256" key="9">
    <source>
        <dbReference type="SAM" id="Phobius"/>
    </source>
</evidence>
<comment type="subcellular location">
    <subcellularLocation>
        <location evidence="1">Membrane</location>
        <topology evidence="1">Multi-pass membrane protein</topology>
    </subcellularLocation>
</comment>
<gene>
    <name evidence="11" type="ORF">P5673_003352</name>
</gene>
<comment type="caution">
    <text evidence="11">The sequence shown here is derived from an EMBL/GenBank/DDBJ whole genome shotgun (WGS) entry which is preliminary data.</text>
</comment>
<dbReference type="PRINTS" id="PR00237">
    <property type="entry name" value="GPCRRHODOPSN"/>
</dbReference>
<name>A0AAD9VFC8_ACRCE</name>
<evidence type="ECO:0000256" key="7">
    <source>
        <dbReference type="ARBA" id="ARBA00023224"/>
    </source>
</evidence>
<feature type="transmembrane region" description="Helical" evidence="9">
    <location>
        <begin position="203"/>
        <end position="225"/>
    </location>
</feature>
<feature type="transmembrane region" description="Helical" evidence="9">
    <location>
        <begin position="112"/>
        <end position="133"/>
    </location>
</feature>
<feature type="transmembrane region" description="Helical" evidence="9">
    <location>
        <begin position="66"/>
        <end position="86"/>
    </location>
</feature>
<dbReference type="SUPFAM" id="SSF81321">
    <property type="entry name" value="Family A G protein-coupled receptor-like"/>
    <property type="match status" value="1"/>
</dbReference>
<keyword evidence="2 9" id="KW-0812">Transmembrane</keyword>
<evidence type="ECO:0000256" key="3">
    <source>
        <dbReference type="ARBA" id="ARBA00022989"/>
    </source>
</evidence>
<keyword evidence="3 9" id="KW-1133">Transmembrane helix</keyword>
<keyword evidence="4" id="KW-0297">G-protein coupled receptor</keyword>
<dbReference type="InterPro" id="IPR017452">
    <property type="entry name" value="GPCR_Rhodpsn_7TM"/>
</dbReference>
<reference evidence="11" key="2">
    <citation type="journal article" date="2023" name="Science">
        <title>Genomic signatures of disease resistance in endangered staghorn corals.</title>
        <authorList>
            <person name="Vollmer S.V."/>
            <person name="Selwyn J.D."/>
            <person name="Despard B.A."/>
            <person name="Roesel C.L."/>
        </authorList>
    </citation>
    <scope>NUCLEOTIDE SEQUENCE</scope>
    <source>
        <strain evidence="11">K2</strain>
    </source>
</reference>
<evidence type="ECO:0000256" key="5">
    <source>
        <dbReference type="ARBA" id="ARBA00023136"/>
    </source>
</evidence>
<evidence type="ECO:0000256" key="4">
    <source>
        <dbReference type="ARBA" id="ARBA00023040"/>
    </source>
</evidence>
<keyword evidence="5 9" id="KW-0472">Membrane</keyword>
<dbReference type="Proteomes" id="UP001249851">
    <property type="component" value="Unassembled WGS sequence"/>
</dbReference>
<evidence type="ECO:0000259" key="10">
    <source>
        <dbReference type="PROSITE" id="PS50262"/>
    </source>
</evidence>
<dbReference type="PANTHER" id="PTHR24240">
    <property type="entry name" value="OPSIN"/>
    <property type="match status" value="1"/>
</dbReference>